<dbReference type="AlphaFoldDB" id="A0A2N5XW66"/>
<dbReference type="InterPro" id="IPR052164">
    <property type="entry name" value="Anthracycline_SecMetBiosynth"/>
</dbReference>
<organism evidence="2 3">
    <name type="scientific">Cohaesibacter celericrescens</name>
    <dbReference type="NCBI Taxonomy" id="2067669"/>
    <lineage>
        <taxon>Bacteria</taxon>
        <taxon>Pseudomonadati</taxon>
        <taxon>Pseudomonadota</taxon>
        <taxon>Alphaproteobacteria</taxon>
        <taxon>Hyphomicrobiales</taxon>
        <taxon>Cohaesibacteraceae</taxon>
    </lineage>
</organism>
<protein>
    <recommendedName>
        <fullName evidence="1">VOC domain-containing protein</fullName>
    </recommendedName>
</protein>
<dbReference type="InterPro" id="IPR029068">
    <property type="entry name" value="Glyas_Bleomycin-R_OHBP_Dase"/>
</dbReference>
<comment type="caution">
    <text evidence="2">The sequence shown here is derived from an EMBL/GenBank/DDBJ whole genome shotgun (WGS) entry which is preliminary data.</text>
</comment>
<dbReference type="Proteomes" id="UP000234881">
    <property type="component" value="Unassembled WGS sequence"/>
</dbReference>
<dbReference type="SUPFAM" id="SSF54593">
    <property type="entry name" value="Glyoxalase/Bleomycin resistance protein/Dihydroxybiphenyl dioxygenase"/>
    <property type="match status" value="1"/>
</dbReference>
<gene>
    <name evidence="2" type="ORF">C0081_00320</name>
</gene>
<dbReference type="PANTHER" id="PTHR33993">
    <property type="entry name" value="GLYOXALASE-RELATED"/>
    <property type="match status" value="1"/>
</dbReference>
<dbReference type="Gene3D" id="3.10.180.10">
    <property type="entry name" value="2,3-Dihydroxybiphenyl 1,2-Dioxygenase, domain 1"/>
    <property type="match status" value="1"/>
</dbReference>
<accession>A0A2N5XW66</accession>
<dbReference type="InterPro" id="IPR004360">
    <property type="entry name" value="Glyas_Fos-R_dOase_dom"/>
</dbReference>
<feature type="domain" description="VOC" evidence="1">
    <location>
        <begin position="8"/>
        <end position="129"/>
    </location>
</feature>
<evidence type="ECO:0000313" key="3">
    <source>
        <dbReference type="Proteomes" id="UP000234881"/>
    </source>
</evidence>
<dbReference type="CDD" id="cd07247">
    <property type="entry name" value="SgaA_N_like"/>
    <property type="match status" value="1"/>
</dbReference>
<dbReference type="EMBL" id="PKUQ01000001">
    <property type="protein sequence ID" value="PLW78730.1"/>
    <property type="molecule type" value="Genomic_DNA"/>
</dbReference>
<keyword evidence="3" id="KW-1185">Reference proteome</keyword>
<evidence type="ECO:0000313" key="2">
    <source>
        <dbReference type="EMBL" id="PLW78730.1"/>
    </source>
</evidence>
<dbReference type="OrthoDB" id="9793039at2"/>
<name>A0A2N5XW66_9HYPH</name>
<dbReference type="Pfam" id="PF00903">
    <property type="entry name" value="Glyoxalase"/>
    <property type="match status" value="1"/>
</dbReference>
<reference evidence="2 3" key="1">
    <citation type="submission" date="2018-01" db="EMBL/GenBank/DDBJ databases">
        <title>The draft genome sequence of Cohaesibacter sp. H1304.</title>
        <authorList>
            <person name="Wang N.-N."/>
            <person name="Du Z.-J."/>
        </authorList>
    </citation>
    <scope>NUCLEOTIDE SEQUENCE [LARGE SCALE GENOMIC DNA]</scope>
    <source>
        <strain evidence="2 3">H1304</strain>
    </source>
</reference>
<dbReference type="PANTHER" id="PTHR33993:SF2">
    <property type="entry name" value="VOC DOMAIN-CONTAINING PROTEIN"/>
    <property type="match status" value="1"/>
</dbReference>
<dbReference type="RefSeq" id="WP_101531815.1">
    <property type="nucleotide sequence ID" value="NZ_PKUQ01000001.1"/>
</dbReference>
<sequence>MTNLPKNAVTWFSIPATDFEKSISFFQGLLGVELIRDIHGEGDDAMPFAMFPKEGEDSVSGAVTPADRIKPAAGGVLIYLACNDIDGALERVDSLGGALLTPKTPLPGDMGDIAVVADCDGTPIGLHQV</sequence>
<dbReference type="PROSITE" id="PS51819">
    <property type="entry name" value="VOC"/>
    <property type="match status" value="1"/>
</dbReference>
<dbReference type="InterPro" id="IPR037523">
    <property type="entry name" value="VOC_core"/>
</dbReference>
<proteinExistence type="predicted"/>
<evidence type="ECO:0000259" key="1">
    <source>
        <dbReference type="PROSITE" id="PS51819"/>
    </source>
</evidence>